<feature type="transmembrane region" description="Helical" evidence="2">
    <location>
        <begin position="192"/>
        <end position="215"/>
    </location>
</feature>
<accession>A0A341BB06</accession>
<dbReference type="PANTHER" id="PTHR20437">
    <property type="entry name" value="TUMOR NECROSIS FACTOR RECEPTOR SUBFAMILY MEMBER 13/17"/>
    <property type="match status" value="1"/>
</dbReference>
<evidence type="ECO:0000313" key="4">
    <source>
        <dbReference type="Proteomes" id="UP000252040"/>
    </source>
</evidence>
<evidence type="ECO:0000256" key="2">
    <source>
        <dbReference type="SAM" id="Phobius"/>
    </source>
</evidence>
<evidence type="ECO:0000313" key="5">
    <source>
        <dbReference type="RefSeq" id="XP_024600061.1"/>
    </source>
</evidence>
<dbReference type="Proteomes" id="UP000252040">
    <property type="component" value="Unplaced"/>
</dbReference>
<dbReference type="AlphaFoldDB" id="A0A341BB06"/>
<dbReference type="Pfam" id="PF09257">
    <property type="entry name" value="BCMA-Tall_bind"/>
    <property type="match status" value="1"/>
</dbReference>
<dbReference type="GO" id="GO:0033209">
    <property type="term" value="P:tumor necrosis factor-mediated signaling pathway"/>
    <property type="evidence" value="ECO:0007669"/>
    <property type="project" value="InterPro"/>
</dbReference>
<evidence type="ECO:0000256" key="1">
    <source>
        <dbReference type="SAM" id="MobiDB-lite"/>
    </source>
</evidence>
<dbReference type="PANTHER" id="PTHR20437:SF0">
    <property type="entry name" value="TUMOR NECROSIS FACTOR RECEPTOR SUPERFAMILY MEMBER 17"/>
    <property type="match status" value="1"/>
</dbReference>
<reference evidence="5" key="1">
    <citation type="submission" date="2025-08" db="UniProtKB">
        <authorList>
            <consortium name="RefSeq"/>
        </authorList>
    </citation>
    <scope>IDENTIFICATION</scope>
    <source>
        <tissue evidence="5">Meat</tissue>
    </source>
</reference>
<dbReference type="CTD" id="608"/>
<dbReference type="InterPro" id="IPR022320">
    <property type="entry name" value="TNFR_17"/>
</dbReference>
<dbReference type="InParanoid" id="A0A341BB06"/>
<dbReference type="RefSeq" id="XP_024600061.1">
    <property type="nucleotide sequence ID" value="XM_024744293.1"/>
</dbReference>
<dbReference type="GeneID" id="112399236"/>
<feature type="domain" description="BCMA TALL-1 binding" evidence="3">
    <location>
        <begin position="160"/>
        <end position="188"/>
    </location>
</feature>
<dbReference type="InterPro" id="IPR043521">
    <property type="entry name" value="TNFR_13C/17"/>
</dbReference>
<feature type="region of interest" description="Disordered" evidence="1">
    <location>
        <begin position="24"/>
        <end position="57"/>
    </location>
</feature>
<organism evidence="4 5">
    <name type="scientific">Neophocaena asiaeorientalis asiaeorientalis</name>
    <name type="common">Yangtze finless porpoise</name>
    <name type="synonym">Neophocaena phocaenoides subsp. asiaeorientalis</name>
    <dbReference type="NCBI Taxonomy" id="1706337"/>
    <lineage>
        <taxon>Eukaryota</taxon>
        <taxon>Metazoa</taxon>
        <taxon>Chordata</taxon>
        <taxon>Craniata</taxon>
        <taxon>Vertebrata</taxon>
        <taxon>Euteleostomi</taxon>
        <taxon>Mammalia</taxon>
        <taxon>Eutheria</taxon>
        <taxon>Laurasiatheria</taxon>
        <taxon>Artiodactyla</taxon>
        <taxon>Whippomorpha</taxon>
        <taxon>Cetacea</taxon>
        <taxon>Odontoceti</taxon>
        <taxon>Phocoenidae</taxon>
        <taxon>Neophocaena</taxon>
    </lineage>
</organism>
<sequence>MQREEAEVWSKLGGPTCHRVGAGVRASPGAIRRRAADRESLSSRGWPAPSCSTQDAGKRTAVLRRPALLLTQSHKKKKTQCVRNKVPKVTSDSRFALPNLLLRKCQHKQLTQMVNHTVLLQLLSSDTILQEESPGGHWVITLIGSPHVSTDPLLRKVWYRLLNACKPCHLRCPNTPPLICQRYCNTMKGTNAILWTCLGLSLIVSLTVFVLMFLLRKMSSEPLKDEFKNTGPALQKDANADLYESNDGGTGAETLLSRGLGYTVEECTCEDCVRSKPKVDSDHFFPLPAMEEGATILVTTKTNDYCNSLLAASSVTGMEKSVFPAN</sequence>
<dbReference type="InterPro" id="IPR015337">
    <property type="entry name" value="BCMA_Tall-1-bd"/>
</dbReference>
<proteinExistence type="predicted"/>
<keyword evidence="2" id="KW-0812">Transmembrane</keyword>
<protein>
    <submittedName>
        <fullName evidence="5">Tumor necrosis factor receptor superfamily member 17 isoform X1</fullName>
    </submittedName>
</protein>
<dbReference type="PRINTS" id="PR01967">
    <property type="entry name" value="TNFACTORR17"/>
</dbReference>
<dbReference type="GO" id="GO:0038023">
    <property type="term" value="F:signaling receptor activity"/>
    <property type="evidence" value="ECO:0007669"/>
    <property type="project" value="InterPro"/>
</dbReference>
<dbReference type="STRING" id="1706337.A0A341BB06"/>
<evidence type="ECO:0000259" key="3">
    <source>
        <dbReference type="Pfam" id="PF09257"/>
    </source>
</evidence>
<keyword evidence="2" id="KW-1133">Transmembrane helix</keyword>
<keyword evidence="5" id="KW-0675">Receptor</keyword>
<keyword evidence="2" id="KW-0472">Membrane</keyword>
<name>A0A341BB06_NEOAA</name>
<dbReference type="KEGG" id="nasi:112399236"/>
<dbReference type="SUPFAM" id="SSF57586">
    <property type="entry name" value="TNF receptor-like"/>
    <property type="match status" value="1"/>
</dbReference>
<gene>
    <name evidence="5" type="primary">TNFRSF17</name>
</gene>
<keyword evidence="4" id="KW-1185">Reference proteome</keyword>
<dbReference type="Gene3D" id="4.10.1290.10">
    <property type="entry name" value="Tumor necrosis factor receptor superfamily"/>
    <property type="match status" value="1"/>
</dbReference>
<dbReference type="FunCoup" id="A0A341BB06">
    <property type="interactions" value="85"/>
</dbReference>
<dbReference type="CDD" id="cd13414">
    <property type="entry name" value="TNFRSF17"/>
    <property type="match status" value="1"/>
</dbReference>